<evidence type="ECO:0000256" key="2">
    <source>
        <dbReference type="ARBA" id="ARBA00023125"/>
    </source>
</evidence>
<keyword evidence="6" id="KW-1185">Reference proteome</keyword>
<dbReference type="GO" id="GO:0003700">
    <property type="term" value="F:DNA-binding transcription factor activity"/>
    <property type="evidence" value="ECO:0007669"/>
    <property type="project" value="TreeGrafter"/>
</dbReference>
<evidence type="ECO:0000313" key="5">
    <source>
        <dbReference type="EMBL" id="TQL99778.1"/>
    </source>
</evidence>
<keyword evidence="2" id="KW-0238">DNA-binding</keyword>
<dbReference type="SUPFAM" id="SSF53822">
    <property type="entry name" value="Periplasmic binding protein-like I"/>
    <property type="match status" value="1"/>
</dbReference>
<dbReference type="InterPro" id="IPR010982">
    <property type="entry name" value="Lambda_DNA-bd_dom_sf"/>
</dbReference>
<dbReference type="SUPFAM" id="SSF47413">
    <property type="entry name" value="lambda repressor-like DNA-binding domains"/>
    <property type="match status" value="1"/>
</dbReference>
<evidence type="ECO:0000313" key="6">
    <source>
        <dbReference type="Proteomes" id="UP000316096"/>
    </source>
</evidence>
<keyword evidence="1" id="KW-0805">Transcription regulation</keyword>
<dbReference type="CDD" id="cd01392">
    <property type="entry name" value="HTH_LacI"/>
    <property type="match status" value="1"/>
</dbReference>
<dbReference type="OrthoDB" id="3324394at2"/>
<dbReference type="Gene3D" id="1.10.260.40">
    <property type="entry name" value="lambda repressor-like DNA-binding domains"/>
    <property type="match status" value="1"/>
</dbReference>
<evidence type="ECO:0000256" key="1">
    <source>
        <dbReference type="ARBA" id="ARBA00023015"/>
    </source>
</evidence>
<gene>
    <name evidence="5" type="ORF">FB559_5478</name>
</gene>
<evidence type="ECO:0000256" key="3">
    <source>
        <dbReference type="ARBA" id="ARBA00023163"/>
    </source>
</evidence>
<dbReference type="InterPro" id="IPR000843">
    <property type="entry name" value="HTH_LacI"/>
</dbReference>
<evidence type="ECO:0000259" key="4">
    <source>
        <dbReference type="PROSITE" id="PS50932"/>
    </source>
</evidence>
<organism evidence="5 6">
    <name type="scientific">Actinoallomurus bryophytorum</name>
    <dbReference type="NCBI Taxonomy" id="1490222"/>
    <lineage>
        <taxon>Bacteria</taxon>
        <taxon>Bacillati</taxon>
        <taxon>Actinomycetota</taxon>
        <taxon>Actinomycetes</taxon>
        <taxon>Streptosporangiales</taxon>
        <taxon>Thermomonosporaceae</taxon>
        <taxon>Actinoallomurus</taxon>
    </lineage>
</organism>
<name>A0A543CRV7_9ACTN</name>
<dbReference type="InterPro" id="IPR046335">
    <property type="entry name" value="LacI/GalR-like_sensor"/>
</dbReference>
<proteinExistence type="predicted"/>
<dbReference type="Pfam" id="PF00356">
    <property type="entry name" value="LacI"/>
    <property type="match status" value="1"/>
</dbReference>
<dbReference type="PROSITE" id="PS50932">
    <property type="entry name" value="HTH_LACI_2"/>
    <property type="match status" value="1"/>
</dbReference>
<protein>
    <submittedName>
        <fullName evidence="5">LacI family transcriptional regulator</fullName>
    </submittedName>
</protein>
<dbReference type="InterPro" id="IPR028082">
    <property type="entry name" value="Peripla_BP_I"/>
</dbReference>
<dbReference type="EMBL" id="VFOZ01000001">
    <property type="protein sequence ID" value="TQL99778.1"/>
    <property type="molecule type" value="Genomic_DNA"/>
</dbReference>
<dbReference type="SMART" id="SM00354">
    <property type="entry name" value="HTH_LACI"/>
    <property type="match status" value="1"/>
</dbReference>
<feature type="domain" description="HTH lacI-type" evidence="4">
    <location>
        <begin position="25"/>
        <end position="79"/>
    </location>
</feature>
<dbReference type="GO" id="GO:0000976">
    <property type="term" value="F:transcription cis-regulatory region binding"/>
    <property type="evidence" value="ECO:0007669"/>
    <property type="project" value="TreeGrafter"/>
</dbReference>
<dbReference type="PANTHER" id="PTHR30146">
    <property type="entry name" value="LACI-RELATED TRANSCRIPTIONAL REPRESSOR"/>
    <property type="match status" value="1"/>
</dbReference>
<dbReference type="PANTHER" id="PTHR30146:SF153">
    <property type="entry name" value="LACTOSE OPERON REPRESSOR"/>
    <property type="match status" value="1"/>
</dbReference>
<dbReference type="Proteomes" id="UP000316096">
    <property type="component" value="Unassembled WGS sequence"/>
</dbReference>
<sequence>MQANCVERPYACNVTRVPGEVTKTRRLAEVAKKVGVSEATVSRVLNGKPGVSDATRAAVLTALDVLGYERPTQLRGERARLVGLVLPELGNPIFPALAEVIGGALAQQGFTPVLCTRTAGGLSEADYIEMLIDQQVSGVVFAGGHYAEVNSPHEHYHRLFDLRLPVVLVNAAVDELTFPRVSTDDMVAVDQAFGHLLSLGHERIGLVLGPEDHMPSRRKLAAFTAASKAAGFELDDNAVEHALFSLEGGQAVTRRLVANGFTGIICASDPQALGAIRAVRRAGLTVPGDVSVVGFDDSAFINCTDPPLTTVRQPIESMGRAAVTMLVNQIDRTAFTAEELLYEPELVVRGSTAPARLLTA</sequence>
<dbReference type="Pfam" id="PF13377">
    <property type="entry name" value="Peripla_BP_3"/>
    <property type="match status" value="1"/>
</dbReference>
<dbReference type="Gene3D" id="3.40.50.2300">
    <property type="match status" value="2"/>
</dbReference>
<dbReference type="PROSITE" id="PS00356">
    <property type="entry name" value="HTH_LACI_1"/>
    <property type="match status" value="1"/>
</dbReference>
<keyword evidence="3" id="KW-0804">Transcription</keyword>
<accession>A0A543CRV7</accession>
<reference evidence="5 6" key="1">
    <citation type="submission" date="2019-06" db="EMBL/GenBank/DDBJ databases">
        <title>Sequencing the genomes of 1000 actinobacteria strains.</title>
        <authorList>
            <person name="Klenk H.-P."/>
        </authorList>
    </citation>
    <scope>NUCLEOTIDE SEQUENCE [LARGE SCALE GENOMIC DNA]</scope>
    <source>
        <strain evidence="5 6">DSM 102200</strain>
    </source>
</reference>
<comment type="caution">
    <text evidence="5">The sequence shown here is derived from an EMBL/GenBank/DDBJ whole genome shotgun (WGS) entry which is preliminary data.</text>
</comment>
<dbReference type="AlphaFoldDB" id="A0A543CRV7"/>